<evidence type="ECO:0000256" key="7">
    <source>
        <dbReference type="RuleBase" id="RU000320"/>
    </source>
</evidence>
<evidence type="ECO:0000313" key="11">
    <source>
        <dbReference type="Proteomes" id="UP000031599"/>
    </source>
</evidence>
<feature type="transmembrane region" description="Helical" evidence="8">
    <location>
        <begin position="590"/>
        <end position="613"/>
    </location>
</feature>
<evidence type="ECO:0000256" key="2">
    <source>
        <dbReference type="ARBA" id="ARBA00022475"/>
    </source>
</evidence>
<keyword evidence="4 8" id="KW-1133">Transmembrane helix</keyword>
<evidence type="ECO:0000256" key="1">
    <source>
        <dbReference type="ARBA" id="ARBA00004651"/>
    </source>
</evidence>
<dbReference type="RefSeq" id="WP_052557820.1">
    <property type="nucleotide sequence ID" value="NZ_JMCC02000133.1"/>
</dbReference>
<dbReference type="GO" id="GO:0016491">
    <property type="term" value="F:oxidoreductase activity"/>
    <property type="evidence" value="ECO:0007669"/>
    <property type="project" value="UniProtKB-KW"/>
</dbReference>
<evidence type="ECO:0000256" key="5">
    <source>
        <dbReference type="ARBA" id="ARBA00023002"/>
    </source>
</evidence>
<dbReference type="PANTHER" id="PTHR42682:SF4">
    <property type="entry name" value="NADH-UBIQUINONE_PLASTOQUINONE"/>
    <property type="match status" value="1"/>
</dbReference>
<dbReference type="Proteomes" id="UP000031599">
    <property type="component" value="Unassembled WGS sequence"/>
</dbReference>
<feature type="transmembrane region" description="Helical" evidence="8">
    <location>
        <begin position="351"/>
        <end position="372"/>
    </location>
</feature>
<dbReference type="Pfam" id="PF00361">
    <property type="entry name" value="Proton_antipo_M"/>
    <property type="match status" value="1"/>
</dbReference>
<keyword evidence="3 7" id="KW-0812">Transmembrane</keyword>
<evidence type="ECO:0000259" key="9">
    <source>
        <dbReference type="Pfam" id="PF00361"/>
    </source>
</evidence>
<feature type="transmembrane region" description="Helical" evidence="8">
    <location>
        <begin position="263"/>
        <end position="281"/>
    </location>
</feature>
<evidence type="ECO:0000256" key="3">
    <source>
        <dbReference type="ARBA" id="ARBA00022692"/>
    </source>
</evidence>
<feature type="transmembrane region" description="Helical" evidence="8">
    <location>
        <begin position="319"/>
        <end position="339"/>
    </location>
</feature>
<protein>
    <submittedName>
        <fullName evidence="10">NADH-ubiquinone oxidoreductase chain L</fullName>
    </submittedName>
</protein>
<keyword evidence="5" id="KW-0560">Oxidoreductase</keyword>
<evidence type="ECO:0000256" key="6">
    <source>
        <dbReference type="ARBA" id="ARBA00023136"/>
    </source>
</evidence>
<gene>
    <name evidence="10" type="ORF">DB30_01519</name>
</gene>
<feature type="transmembrane region" description="Helical" evidence="8">
    <location>
        <begin position="147"/>
        <end position="166"/>
    </location>
</feature>
<dbReference type="PANTHER" id="PTHR42682">
    <property type="entry name" value="HYDROGENASE-4 COMPONENT F"/>
    <property type="match status" value="1"/>
</dbReference>
<feature type="transmembrane region" description="Helical" evidence="8">
    <location>
        <begin position="239"/>
        <end position="257"/>
    </location>
</feature>
<feature type="transmembrane region" description="Helical" evidence="8">
    <location>
        <begin position="414"/>
        <end position="439"/>
    </location>
</feature>
<organism evidence="10 11">
    <name type="scientific">Enhygromyxa salina</name>
    <dbReference type="NCBI Taxonomy" id="215803"/>
    <lineage>
        <taxon>Bacteria</taxon>
        <taxon>Pseudomonadati</taxon>
        <taxon>Myxococcota</taxon>
        <taxon>Polyangia</taxon>
        <taxon>Nannocystales</taxon>
        <taxon>Nannocystaceae</taxon>
        <taxon>Enhygromyxa</taxon>
    </lineage>
</organism>
<keyword evidence="6 8" id="KW-0472">Membrane</keyword>
<reference evidence="10 11" key="1">
    <citation type="submission" date="2014-12" db="EMBL/GenBank/DDBJ databases">
        <title>Genome assembly of Enhygromyxa salina DSM 15201.</title>
        <authorList>
            <person name="Sharma G."/>
            <person name="Subramanian S."/>
        </authorList>
    </citation>
    <scope>NUCLEOTIDE SEQUENCE [LARGE SCALE GENOMIC DNA]</scope>
    <source>
        <strain evidence="10 11">DSM 15201</strain>
    </source>
</reference>
<comment type="caution">
    <text evidence="10">The sequence shown here is derived from an EMBL/GenBank/DDBJ whole genome shotgun (WGS) entry which is preliminary data.</text>
</comment>
<feature type="transmembrane region" description="Helical" evidence="8">
    <location>
        <begin position="460"/>
        <end position="476"/>
    </location>
</feature>
<proteinExistence type="predicted"/>
<dbReference type="NCBIfam" id="NF009310">
    <property type="entry name" value="PRK12668.1"/>
    <property type="match status" value="1"/>
</dbReference>
<accession>A0A0C2CX14</accession>
<feature type="transmembrane region" description="Helical" evidence="8">
    <location>
        <begin position="208"/>
        <end position="227"/>
    </location>
</feature>
<feature type="transmembrane region" description="Helical" evidence="8">
    <location>
        <begin position="95"/>
        <end position="112"/>
    </location>
</feature>
<keyword evidence="10" id="KW-0830">Ubiquinone</keyword>
<dbReference type="EMBL" id="JMCC02000133">
    <property type="protein sequence ID" value="KIG12397.1"/>
    <property type="molecule type" value="Genomic_DNA"/>
</dbReference>
<dbReference type="AlphaFoldDB" id="A0A0C2CX14"/>
<dbReference type="InterPro" id="IPR052175">
    <property type="entry name" value="ComplexI-like_HydComp"/>
</dbReference>
<keyword evidence="2" id="KW-1003">Cell membrane</keyword>
<name>A0A0C2CX14_9BACT</name>
<feature type="transmembrane region" description="Helical" evidence="8">
    <location>
        <begin position="118"/>
        <end position="135"/>
    </location>
</feature>
<evidence type="ECO:0000313" key="10">
    <source>
        <dbReference type="EMBL" id="KIG12397.1"/>
    </source>
</evidence>
<comment type="subcellular location">
    <subcellularLocation>
        <location evidence="1">Cell membrane</location>
        <topology evidence="1">Multi-pass membrane protein</topology>
    </subcellularLocation>
    <subcellularLocation>
        <location evidence="7">Membrane</location>
        <topology evidence="7">Multi-pass membrane protein</topology>
    </subcellularLocation>
</comment>
<sequence>MAASFPPGLVLIIGALLTAVTPGKAHKGWSLLAPLAALAMIWLFPENGRIVQHWLDYDLVIAQFNVPTKAFATIFALMAFGGALFAFNQDRRVELSGAMLYAGAAIGVTFAGDLITLFMFWELMAIGSTLVVWAGNTEAARKSGRRYVNAHLVGGAIMMAGIALHVQSTGSILLPKMVLGGDLVDPVRMIAEGGRAWLVPSLETPGSILMLIGILINAGAPALGSWLPDAYPEASPSGTVFLSAFTTKTSVYVLLVLFAGCNILVWVGCLMAVYGIVYAILENDMRRILAYSIINQVGFMVCAVGIGTGLSVNGATAHAFAHIIYKALLLMSAGSVLFMTGKRKCTDLGGLYKAMPITMWCGIIGALAISAVPLTSGFTTKSMITDAAAMTELWAPVTELNGQVVWDSLLHPSVAWFVLVAASAGVFLHAGIKFPWFVFLQKPAPKNDDRKLDPPSNMKWAMVLFAALCIALGVYPEPLYDILPFQRPDGGDLYHAFTYAHVINQLQLLLFAGLAFFVLLDRLKRTLTITLDADWIYRRMFPALWQWVFRPLLLALEPIHQGLIQGLPRMAAREFGAGGSVGKNARYQRWGVGTTVLLLTVVLLAFLVLNLFVNA</sequence>
<evidence type="ECO:0000256" key="4">
    <source>
        <dbReference type="ARBA" id="ARBA00022989"/>
    </source>
</evidence>
<feature type="transmembrane region" description="Helical" evidence="8">
    <location>
        <begin position="496"/>
        <end position="520"/>
    </location>
</feature>
<dbReference type="InterPro" id="IPR001750">
    <property type="entry name" value="ND/Mrp_TM"/>
</dbReference>
<feature type="transmembrane region" description="Helical" evidence="8">
    <location>
        <begin position="288"/>
        <end position="307"/>
    </location>
</feature>
<evidence type="ECO:0000256" key="8">
    <source>
        <dbReference type="SAM" id="Phobius"/>
    </source>
</evidence>
<dbReference type="GO" id="GO:0005886">
    <property type="term" value="C:plasma membrane"/>
    <property type="evidence" value="ECO:0007669"/>
    <property type="project" value="UniProtKB-SubCell"/>
</dbReference>
<feature type="transmembrane region" description="Helical" evidence="8">
    <location>
        <begin position="70"/>
        <end position="88"/>
    </location>
</feature>
<feature type="domain" description="NADH:quinone oxidoreductase/Mrp antiporter transmembrane" evidence="9">
    <location>
        <begin position="111"/>
        <end position="394"/>
    </location>
</feature>